<protein>
    <submittedName>
        <fullName evidence="2">Putative bacteriophage protein</fullName>
    </submittedName>
</protein>
<accession>C6BBR9</accession>
<proteinExistence type="predicted"/>
<dbReference type="AlphaFoldDB" id="C6BBR9"/>
<feature type="compositionally biased region" description="Low complexity" evidence="1">
    <location>
        <begin position="415"/>
        <end position="449"/>
    </location>
</feature>
<evidence type="ECO:0000313" key="2">
    <source>
        <dbReference type="EMBL" id="ACS63525.1"/>
    </source>
</evidence>
<name>C6BBR9_RALP1</name>
<dbReference type="KEGG" id="rpf:Rpic12D_2251"/>
<reference evidence="2" key="1">
    <citation type="submission" date="2009-06" db="EMBL/GenBank/DDBJ databases">
        <title>Complete sequence chromosome 1 of Ralstonia pickettii 12D.</title>
        <authorList>
            <consortium name="US DOE Joint Genome Institute"/>
            <person name="Lucas S."/>
            <person name="Copeland A."/>
            <person name="Lapidus A."/>
            <person name="Glavina del Rio T."/>
            <person name="Dalin E."/>
            <person name="Tice H."/>
            <person name="Bruce D."/>
            <person name="Goodwin L."/>
            <person name="Pitluck S."/>
            <person name="Sims D."/>
            <person name="Meincke L."/>
            <person name="Brettin T."/>
            <person name="Detter J.C."/>
            <person name="Han C."/>
            <person name="Larimer F."/>
            <person name="Land M."/>
            <person name="Hauser L."/>
            <person name="Kyrpides N."/>
            <person name="Ovchinnikova G."/>
            <person name="Marsh T."/>
            <person name="Richardson P."/>
        </authorList>
    </citation>
    <scope>NUCLEOTIDE SEQUENCE [LARGE SCALE GENOMIC DNA]</scope>
    <source>
        <strain evidence="2">12D</strain>
    </source>
</reference>
<dbReference type="STRING" id="428406.Rpic12D_2251"/>
<organism evidence="2">
    <name type="scientific">Ralstonia pickettii (strain 12D)</name>
    <dbReference type="NCBI Taxonomy" id="428406"/>
    <lineage>
        <taxon>Bacteria</taxon>
        <taxon>Pseudomonadati</taxon>
        <taxon>Pseudomonadota</taxon>
        <taxon>Betaproteobacteria</taxon>
        <taxon>Burkholderiales</taxon>
        <taxon>Burkholderiaceae</taxon>
        <taxon>Ralstonia</taxon>
    </lineage>
</organism>
<evidence type="ECO:0000256" key="1">
    <source>
        <dbReference type="SAM" id="MobiDB-lite"/>
    </source>
</evidence>
<gene>
    <name evidence="2" type="ordered locus">Rpic12D_2251</name>
</gene>
<sequence>MASNVDTIREFLVGLGFKVDEAGQKRFVDGVENATVKVVKLGAAVATTAAAVVAGVAKIADQMEGLYFASLRTKATVENIQALGFAAGQMGSSAEAARGSLESLARFMRNSPGAEGLLHSIGVQTRDANGALRDTTEIMGDLGARFAQMPYYLSNAYAQALGIDEKTLMAMREGMEQFSNEYKEMLAKAGMDSQEAAKSSHEFMNEVRSLGAAFVILGQKVAATLTGKLAGDLRRFRDGVIHNFGRVAGIVEKVARGVLLVADVVSTLALRGMQAIGAVVDWFNGLDGTVKTIIETVAALGIAWKLLSAGFLATPIGRIVALGTAILALYDDYKVWKEGGKTLIDWSQWEPGIKAAGAGIRWLKDLLSDMMYRAIAAVDAINAIWHRDWNRLKFAVGEFLAGQGKPYGQPEAPSAAEAGTPQGAPAAPAAPAAGAPQAPAASGAGARQPRGIRNNNPGNLNYVGQPGATRESGPNGRFAVFQTAEEGLVALARQLRLYAQRGINSVRAIISKFAPPTENDTQAYIESVSKRLGVDANASLNVNDPRVMQGLMDAIIKVENGRNPYSTEQLASASAVRAAGAQAAAQAPVTLTQETTIHVTGGGDPQSTAQAVAQAQNGVNQRLVRNMRTAVQ</sequence>
<feature type="region of interest" description="Disordered" evidence="1">
    <location>
        <begin position="407"/>
        <end position="475"/>
    </location>
</feature>
<dbReference type="EMBL" id="CP001644">
    <property type="protein sequence ID" value="ACS63525.1"/>
    <property type="molecule type" value="Genomic_DNA"/>
</dbReference>
<dbReference type="HOGENOM" id="CLU_022363_0_0_4"/>